<dbReference type="EMBL" id="PTIS01000002">
    <property type="protein sequence ID" value="PPK49096.1"/>
    <property type="molecule type" value="Genomic_DNA"/>
</dbReference>
<comment type="caution">
    <text evidence="1">The sequence shown here is derived from an EMBL/GenBank/DDBJ whole genome shotgun (WGS) entry which is preliminary data.</text>
</comment>
<gene>
    <name evidence="1" type="ORF">BD821_1027</name>
</gene>
<dbReference type="Proteomes" id="UP000239863">
    <property type="component" value="Unassembled WGS sequence"/>
</dbReference>
<evidence type="ECO:0000313" key="1">
    <source>
        <dbReference type="EMBL" id="PPK49096.1"/>
    </source>
</evidence>
<evidence type="ECO:0000313" key="2">
    <source>
        <dbReference type="Proteomes" id="UP000239863"/>
    </source>
</evidence>
<name>A0A2S6G035_9CLOT</name>
<dbReference type="OrthoDB" id="1947207at2"/>
<dbReference type="AlphaFoldDB" id="A0A2S6G035"/>
<sequence length="697" mass="76722">MSLNKKQGSALLSVIMVFAILLTIGGAVMSLALSDFKLRINESKRVQNLYNSDSGLDEAYGIIGTIVEDGIIKGNSDVKIYLDYLNGYKGEKGLLEIERDKFNNKKEYDKSYINSDGSVNQNYIVEKQGGIFKNSYKEYVGKKLLSYVDTDEGYILNKDNISPKVKIITPREEINFKIDKALEKESLNLNLQSSFSTLIKEGNETKESNVRKVAAKFKLGVPDYNNPYSVETTMVTVQKNNILEKAMVADKDIINAGKLDVEGSIYSLSNGTNGKGIELNGVNSYVNISKGNLVSLGDIRIKAPYSTISVGGDSNVYTGSLAIDNEGNGSIIDVKGLVYANNDLALGGTKSKINIEKGFYGVNDIPKTMEDSKNEAKAEKNSSSILVNASDIGNGSEITIKNEAILMGTAYLKTNPYYQTGESVGVKGNYRAYASPLEKNGSLKKDNIVFEYQSPLQLATRFKNNSELNFNDKNNYFMAYIDEYSGKNMILNGISLPENTISVGAKISNGKAKKGDYTADNNTRISKVKKEYESIAKEITKVSDYIDFSKVGEGKKNIIDTNSETEVFYVSSSLRPITISSSNIGANNIRLKGGKGSGIIITKGDIEIKGDIDFQGLIITDGNITIKDSGNKHIVYDSKDVKYNVAKNYNYLKGILKNNDNNYTEKIEVDASYVIDENIKNNTRDSLVTTSNWKIIK</sequence>
<reference evidence="1 2" key="1">
    <citation type="submission" date="2018-02" db="EMBL/GenBank/DDBJ databases">
        <title>Genomic Encyclopedia of Archaeal and Bacterial Type Strains, Phase II (KMG-II): from individual species to whole genera.</title>
        <authorList>
            <person name="Goeker M."/>
        </authorList>
    </citation>
    <scope>NUCLEOTIDE SEQUENCE [LARGE SCALE GENOMIC DNA]</scope>
    <source>
        <strain evidence="1 2">DSM 15099</strain>
    </source>
</reference>
<protein>
    <submittedName>
        <fullName evidence="1">Uncharacterized protein</fullName>
    </submittedName>
</protein>
<proteinExistence type="predicted"/>
<accession>A0A2S6G035</accession>
<organism evidence="1 2">
    <name type="scientific">Clostridium algidicarnis DSM 15099</name>
    <dbReference type="NCBI Taxonomy" id="1121295"/>
    <lineage>
        <taxon>Bacteria</taxon>
        <taxon>Bacillati</taxon>
        <taxon>Bacillota</taxon>
        <taxon>Clostridia</taxon>
        <taxon>Eubacteriales</taxon>
        <taxon>Clostridiaceae</taxon>
        <taxon>Clostridium</taxon>
    </lineage>
</organism>
<dbReference type="RefSeq" id="WP_104409128.1">
    <property type="nucleotide sequence ID" value="NZ_PTIS01000002.1"/>
</dbReference>